<accession>A0A126UZB4</accession>
<evidence type="ECO:0000313" key="4">
    <source>
        <dbReference type="Proteomes" id="UP000070371"/>
    </source>
</evidence>
<dbReference type="RefSeq" id="WP_039001964.1">
    <property type="nucleotide sequence ID" value="NZ_CP014327.1"/>
</dbReference>
<sequence length="263" mass="29404">MDMDDAYANAKYIPNASDFLEQWEDSAREWREMENAAGRLQVNLSYGAHEREKFDLFLPSGRPEGLMVFVHGGYWYQFDKFRWSHFAEGATARDWAVAIPSYPLAPEARISEITQSIRKAIEEAAKRVRGPIVLAGHSAGGHLVARMLCEDGLAPEIAARIKTVVPISPLSDLRPLMETKMNADLRLDLAEAEAESPLLLKKHIDIPVTVWVGGAERPAFLDQARWLAQAWEGASLHIEPGQHHFNVIDGLKDPESPLMKALV</sequence>
<keyword evidence="1" id="KW-0378">Hydrolase</keyword>
<proteinExistence type="predicted"/>
<dbReference type="InterPro" id="IPR013094">
    <property type="entry name" value="AB_hydrolase_3"/>
</dbReference>
<dbReference type="AlphaFoldDB" id="A0A126UZB4"/>
<dbReference type="InterPro" id="IPR029058">
    <property type="entry name" value="AB_hydrolase_fold"/>
</dbReference>
<dbReference type="KEGG" id="hat:RC74_09005"/>
<feature type="domain" description="Alpha/beta hydrolase fold-3" evidence="2">
    <location>
        <begin position="67"/>
        <end position="181"/>
    </location>
</feature>
<gene>
    <name evidence="3" type="ORF">RC74_09005</name>
</gene>
<organism evidence="3 4">
    <name type="scientific">Falsihalocynthiibacter arcticus</name>
    <dbReference type="NCBI Taxonomy" id="1579316"/>
    <lineage>
        <taxon>Bacteria</taxon>
        <taxon>Pseudomonadati</taxon>
        <taxon>Pseudomonadota</taxon>
        <taxon>Alphaproteobacteria</taxon>
        <taxon>Rhodobacterales</taxon>
        <taxon>Roseobacteraceae</taxon>
        <taxon>Falsihalocynthiibacter</taxon>
    </lineage>
</organism>
<name>A0A126UZB4_9RHOB</name>
<keyword evidence="4" id="KW-1185">Reference proteome</keyword>
<evidence type="ECO:0000259" key="2">
    <source>
        <dbReference type="Pfam" id="PF07859"/>
    </source>
</evidence>
<dbReference type="PANTHER" id="PTHR48081:SF33">
    <property type="entry name" value="KYNURENINE FORMAMIDASE"/>
    <property type="match status" value="1"/>
</dbReference>
<dbReference type="STRING" id="1579316.RC74_09005"/>
<dbReference type="GO" id="GO:0016787">
    <property type="term" value="F:hydrolase activity"/>
    <property type="evidence" value="ECO:0007669"/>
    <property type="project" value="UniProtKB-KW"/>
</dbReference>
<dbReference type="Pfam" id="PF07859">
    <property type="entry name" value="Abhydrolase_3"/>
    <property type="match status" value="1"/>
</dbReference>
<reference evidence="3 4" key="1">
    <citation type="submission" date="2016-02" db="EMBL/GenBank/DDBJ databases">
        <title>Complete genome sequence of Halocynthiibacter arcticus PAMC 20958t from arctic marine sediment.</title>
        <authorList>
            <person name="Lee Y.M."/>
            <person name="Baek K."/>
            <person name="Lee H.K."/>
            <person name="Shin S.C."/>
        </authorList>
    </citation>
    <scope>NUCLEOTIDE SEQUENCE [LARGE SCALE GENOMIC DNA]</scope>
    <source>
        <strain evidence="3">PAMC 20958</strain>
    </source>
</reference>
<dbReference type="InterPro" id="IPR050300">
    <property type="entry name" value="GDXG_lipolytic_enzyme"/>
</dbReference>
<dbReference type="Proteomes" id="UP000070371">
    <property type="component" value="Chromosome"/>
</dbReference>
<dbReference type="Gene3D" id="3.40.50.1820">
    <property type="entry name" value="alpha/beta hydrolase"/>
    <property type="match status" value="1"/>
</dbReference>
<dbReference type="PANTHER" id="PTHR48081">
    <property type="entry name" value="AB HYDROLASE SUPERFAMILY PROTEIN C4A8.06C"/>
    <property type="match status" value="1"/>
</dbReference>
<evidence type="ECO:0000313" key="3">
    <source>
        <dbReference type="EMBL" id="AML51374.1"/>
    </source>
</evidence>
<protein>
    <submittedName>
        <fullName evidence="3">Esterase</fullName>
    </submittedName>
</protein>
<dbReference type="OrthoDB" id="9771666at2"/>
<dbReference type="SUPFAM" id="SSF53474">
    <property type="entry name" value="alpha/beta-Hydrolases"/>
    <property type="match status" value="1"/>
</dbReference>
<dbReference type="EMBL" id="CP014327">
    <property type="protein sequence ID" value="AML51374.1"/>
    <property type="molecule type" value="Genomic_DNA"/>
</dbReference>
<evidence type="ECO:0000256" key="1">
    <source>
        <dbReference type="ARBA" id="ARBA00022801"/>
    </source>
</evidence>